<name>A0A803N9T4_CHEQI</name>
<keyword evidence="2" id="KW-1185">Reference proteome</keyword>
<dbReference type="Gramene" id="AUR62042718-RA">
    <property type="protein sequence ID" value="AUR62042718-RA:cds"/>
    <property type="gene ID" value="AUR62042718"/>
</dbReference>
<accession>A0A803N9T4</accession>
<proteinExistence type="predicted"/>
<evidence type="ECO:0000313" key="1">
    <source>
        <dbReference type="EnsemblPlants" id="AUR62042718-RA:cds"/>
    </source>
</evidence>
<evidence type="ECO:0000313" key="2">
    <source>
        <dbReference type="Proteomes" id="UP000596660"/>
    </source>
</evidence>
<organism evidence="1 2">
    <name type="scientific">Chenopodium quinoa</name>
    <name type="common">Quinoa</name>
    <dbReference type="NCBI Taxonomy" id="63459"/>
    <lineage>
        <taxon>Eukaryota</taxon>
        <taxon>Viridiplantae</taxon>
        <taxon>Streptophyta</taxon>
        <taxon>Embryophyta</taxon>
        <taxon>Tracheophyta</taxon>
        <taxon>Spermatophyta</taxon>
        <taxon>Magnoliopsida</taxon>
        <taxon>eudicotyledons</taxon>
        <taxon>Gunneridae</taxon>
        <taxon>Pentapetalae</taxon>
        <taxon>Caryophyllales</taxon>
        <taxon>Chenopodiaceae</taxon>
        <taxon>Chenopodioideae</taxon>
        <taxon>Atripliceae</taxon>
        <taxon>Chenopodium</taxon>
    </lineage>
</organism>
<dbReference type="AlphaFoldDB" id="A0A803N9T4"/>
<protein>
    <recommendedName>
        <fullName evidence="3">RNase H type-1 domain-containing protein</fullName>
    </recommendedName>
</protein>
<dbReference type="EnsemblPlants" id="AUR62042718-RA">
    <property type="protein sequence ID" value="AUR62042718-RA:cds"/>
    <property type="gene ID" value="AUR62042718"/>
</dbReference>
<reference evidence="1" key="2">
    <citation type="submission" date="2021-03" db="UniProtKB">
        <authorList>
            <consortium name="EnsemblPlants"/>
        </authorList>
    </citation>
    <scope>IDENTIFICATION</scope>
</reference>
<evidence type="ECO:0008006" key="3">
    <source>
        <dbReference type="Google" id="ProtNLM"/>
    </source>
</evidence>
<reference evidence="1" key="1">
    <citation type="journal article" date="2017" name="Nature">
        <title>The genome of Chenopodium quinoa.</title>
        <authorList>
            <person name="Jarvis D.E."/>
            <person name="Ho Y.S."/>
            <person name="Lightfoot D.J."/>
            <person name="Schmoeckel S.M."/>
            <person name="Li B."/>
            <person name="Borm T.J.A."/>
            <person name="Ohyanagi H."/>
            <person name="Mineta K."/>
            <person name="Michell C.T."/>
            <person name="Saber N."/>
            <person name="Kharbatia N.M."/>
            <person name="Rupper R.R."/>
            <person name="Sharp A.R."/>
            <person name="Dally N."/>
            <person name="Boughton B.A."/>
            <person name="Woo Y.H."/>
            <person name="Gao G."/>
            <person name="Schijlen E.G.W.M."/>
            <person name="Guo X."/>
            <person name="Momin A.A."/>
            <person name="Negrao S."/>
            <person name="Al-Babili S."/>
            <person name="Gehring C."/>
            <person name="Roessner U."/>
            <person name="Jung C."/>
            <person name="Murphy K."/>
            <person name="Arold S.T."/>
            <person name="Gojobori T."/>
            <person name="van der Linden C.G."/>
            <person name="van Loo E.N."/>
            <person name="Jellen E.N."/>
            <person name="Maughan P.J."/>
            <person name="Tester M."/>
        </authorList>
    </citation>
    <scope>NUCLEOTIDE SEQUENCE [LARGE SCALE GENOMIC DNA]</scope>
    <source>
        <strain evidence="1">cv. PI 614886</strain>
    </source>
</reference>
<dbReference type="Proteomes" id="UP000596660">
    <property type="component" value="Unplaced"/>
</dbReference>
<sequence length="303" mass="34622">MWFSKPECHEVVKEAWEGNSHQSMEGRIAMCASHLRKWANSKFGNVKKKIGEKEKELGEWKKQVPDATMLEWCMEIVAELNELHRNEESFWHARARANELKDGDRNTSYFHHKASHRMQRNFIHIMEYESGVEVLELEALHTHLNFEDANVVKCIPLSCMNTSNLIWRFRLNEEKEELWNMIWNIWGPPKLFEFLWRACSGSMAALGRLVDHLICGDGTYYAALVSHGAGSTRAASVTNSVVSRNGWDVEGKLLAVAVCKEGNVPSVKMAEILAARRCILLAKHLGYKLVELECDALEVVQAI</sequence>